<name>A0A2U2DV30_9HYPH</name>
<proteinExistence type="predicted"/>
<comment type="caution">
    <text evidence="1">The sequence shown here is derived from an EMBL/GenBank/DDBJ whole genome shotgun (WGS) entry which is preliminary data.</text>
</comment>
<protein>
    <submittedName>
        <fullName evidence="1">Uncharacterized protein</fullName>
    </submittedName>
</protein>
<organism evidence="1 2">
    <name type="scientific">Metarhizobium album</name>
    <dbReference type="NCBI Taxonomy" id="2182425"/>
    <lineage>
        <taxon>Bacteria</taxon>
        <taxon>Pseudomonadati</taxon>
        <taxon>Pseudomonadota</taxon>
        <taxon>Alphaproteobacteria</taxon>
        <taxon>Hyphomicrobiales</taxon>
        <taxon>Rhizobiaceae</taxon>
        <taxon>Metarhizobium</taxon>
    </lineage>
</organism>
<evidence type="ECO:0000313" key="2">
    <source>
        <dbReference type="Proteomes" id="UP000245252"/>
    </source>
</evidence>
<dbReference type="RefSeq" id="WP_109457260.1">
    <property type="nucleotide sequence ID" value="NZ_QFBC01000002.1"/>
</dbReference>
<gene>
    <name evidence="1" type="ORF">DEM27_05815</name>
</gene>
<reference evidence="1 2" key="1">
    <citation type="submission" date="2018-05" db="EMBL/GenBank/DDBJ databases">
        <title>The draft genome of strain NS-104.</title>
        <authorList>
            <person name="Hang P."/>
            <person name="Jiang J."/>
        </authorList>
    </citation>
    <scope>NUCLEOTIDE SEQUENCE [LARGE SCALE GENOMIC DNA]</scope>
    <source>
        <strain evidence="1 2">NS-104</strain>
    </source>
</reference>
<keyword evidence="2" id="KW-1185">Reference proteome</keyword>
<dbReference type="EMBL" id="QFBC01000002">
    <property type="protein sequence ID" value="PWE57157.1"/>
    <property type="molecule type" value="Genomic_DNA"/>
</dbReference>
<sequence length="60" mass="6698">MTAAPTSESVTNAAMRLADQAKLKDGLRRELRERFDLDGDQIVEAVQLAASYRLCRRAFA</sequence>
<evidence type="ECO:0000313" key="1">
    <source>
        <dbReference type="EMBL" id="PWE57157.1"/>
    </source>
</evidence>
<dbReference type="AlphaFoldDB" id="A0A2U2DV30"/>
<accession>A0A2U2DV30</accession>
<dbReference type="Proteomes" id="UP000245252">
    <property type="component" value="Unassembled WGS sequence"/>
</dbReference>